<gene>
    <name evidence="2" type="ORF">SAMN05443248_1356</name>
</gene>
<dbReference type="SUPFAM" id="SSF53335">
    <property type="entry name" value="S-adenosyl-L-methionine-dependent methyltransferases"/>
    <property type="match status" value="1"/>
</dbReference>
<dbReference type="InterPro" id="IPR013691">
    <property type="entry name" value="MeTrfase_14"/>
</dbReference>
<dbReference type="EMBL" id="LT670817">
    <property type="protein sequence ID" value="SHG38418.1"/>
    <property type="molecule type" value="Genomic_DNA"/>
</dbReference>
<dbReference type="OrthoDB" id="9815644at2"/>
<organism evidence="2 3">
    <name type="scientific">Bradyrhizobium erythrophlei</name>
    <dbReference type="NCBI Taxonomy" id="1437360"/>
    <lineage>
        <taxon>Bacteria</taxon>
        <taxon>Pseudomonadati</taxon>
        <taxon>Pseudomonadota</taxon>
        <taxon>Alphaproteobacteria</taxon>
        <taxon>Hyphomicrobiales</taxon>
        <taxon>Nitrobacteraceae</taxon>
        <taxon>Bradyrhizobium</taxon>
    </lineage>
</organism>
<feature type="domain" description="C-methyltransferase" evidence="1">
    <location>
        <begin position="296"/>
        <end position="370"/>
    </location>
</feature>
<accession>A0A1M5JCZ9</accession>
<protein>
    <submittedName>
        <fullName evidence="2">C-methyltransferase C-terminal domain-containing protein</fullName>
    </submittedName>
</protein>
<dbReference type="InterPro" id="IPR029063">
    <property type="entry name" value="SAM-dependent_MTases_sf"/>
</dbReference>
<sequence length="381" mass="42173">MKCPVCNSGNLLSAVLIDRLPVLCNELHADAASARRSETGRFDGCLCRDCGHFFNSAFDERKVRYTQSYDSSLDFSPRFVSFEDELARRLNASYDLAGKLIIDVGCGKGGFLRCVCSLSGARGVGFDKSFEQRSQDITGVSFVKNWFDETYTGEAPDLVACRHVLEHMAEPISFLRALNTHHSICPDTVFYFEVPNALYTLRELGIWDLIYEHVSYFTPPSFRTALNIAGFEVVNAGATFGEQFLYVEARTGKPQTRAFSSDVLPLEKLAGDFDKIYRSKISYWRDYIADRGPLSTAVWGAGAKGVNFLNVVPGASAMNAVIDLNPHKQGRYASGTGTPIVPPAELVGRRISSVIVMNPVYYQEIVEMASALDRNLEISQA</sequence>
<dbReference type="RefSeq" id="WP_154072056.1">
    <property type="nucleotide sequence ID" value="NZ_LT670817.1"/>
</dbReference>
<evidence type="ECO:0000259" key="1">
    <source>
        <dbReference type="Pfam" id="PF08484"/>
    </source>
</evidence>
<evidence type="ECO:0000313" key="3">
    <source>
        <dbReference type="Proteomes" id="UP000189796"/>
    </source>
</evidence>
<dbReference type="Pfam" id="PF13489">
    <property type="entry name" value="Methyltransf_23"/>
    <property type="match status" value="1"/>
</dbReference>
<proteinExistence type="predicted"/>
<dbReference type="Pfam" id="PF08484">
    <property type="entry name" value="Methyltransf_14"/>
    <property type="match status" value="1"/>
</dbReference>
<dbReference type="Gene3D" id="3.40.50.150">
    <property type="entry name" value="Vaccinia Virus protein VP39"/>
    <property type="match status" value="1"/>
</dbReference>
<dbReference type="GO" id="GO:0032259">
    <property type="term" value="P:methylation"/>
    <property type="evidence" value="ECO:0007669"/>
    <property type="project" value="UniProtKB-KW"/>
</dbReference>
<reference evidence="2 3" key="1">
    <citation type="submission" date="2016-11" db="EMBL/GenBank/DDBJ databases">
        <authorList>
            <person name="Jaros S."/>
            <person name="Januszkiewicz K."/>
            <person name="Wedrychowicz H."/>
        </authorList>
    </citation>
    <scope>NUCLEOTIDE SEQUENCE [LARGE SCALE GENOMIC DNA]</scope>
    <source>
        <strain evidence="2 3">GAS138</strain>
    </source>
</reference>
<keyword evidence="2" id="KW-0808">Transferase</keyword>
<dbReference type="GO" id="GO:0008168">
    <property type="term" value="F:methyltransferase activity"/>
    <property type="evidence" value="ECO:0007669"/>
    <property type="project" value="UniProtKB-KW"/>
</dbReference>
<name>A0A1M5JCZ9_9BRAD</name>
<dbReference type="Proteomes" id="UP000189796">
    <property type="component" value="Chromosome I"/>
</dbReference>
<keyword evidence="2" id="KW-0489">Methyltransferase</keyword>
<dbReference type="AlphaFoldDB" id="A0A1M5JCZ9"/>
<evidence type="ECO:0000313" key="2">
    <source>
        <dbReference type="EMBL" id="SHG38418.1"/>
    </source>
</evidence>
<dbReference type="Gene3D" id="3.40.50.720">
    <property type="entry name" value="NAD(P)-binding Rossmann-like Domain"/>
    <property type="match status" value="1"/>
</dbReference>